<dbReference type="Gene3D" id="2.60.120.10">
    <property type="entry name" value="Jelly Rolls"/>
    <property type="match status" value="1"/>
</dbReference>
<comment type="caution">
    <text evidence="2">The sequence shown here is derived from an EMBL/GenBank/DDBJ whole genome shotgun (WGS) entry which is preliminary data.</text>
</comment>
<dbReference type="InterPro" id="IPR014710">
    <property type="entry name" value="RmlC-like_jellyroll"/>
</dbReference>
<dbReference type="SUPFAM" id="SSF51182">
    <property type="entry name" value="RmlC-like cupins"/>
    <property type="match status" value="1"/>
</dbReference>
<dbReference type="PANTHER" id="PTHR33271">
    <property type="entry name" value="OS04G0445200 PROTEIN"/>
    <property type="match status" value="1"/>
</dbReference>
<dbReference type="Pfam" id="PF05899">
    <property type="entry name" value="Cupin_3"/>
    <property type="match status" value="1"/>
</dbReference>
<gene>
    <name evidence="2" type="ORF">ZOSMA_123G00400</name>
</gene>
<protein>
    <submittedName>
        <fullName evidence="2">RmlC-like cupins superfamily protein</fullName>
    </submittedName>
</protein>
<accession>A0A0K9Q2H6</accession>
<proteinExistence type="predicted"/>
<name>A0A0K9Q2H6_ZOSMR</name>
<dbReference type="Proteomes" id="UP000036987">
    <property type="component" value="Unassembled WGS sequence"/>
</dbReference>
<reference evidence="3" key="1">
    <citation type="journal article" date="2016" name="Nature">
        <title>The genome of the seagrass Zostera marina reveals angiosperm adaptation to the sea.</title>
        <authorList>
            <person name="Olsen J.L."/>
            <person name="Rouze P."/>
            <person name="Verhelst B."/>
            <person name="Lin Y.-C."/>
            <person name="Bayer T."/>
            <person name="Collen J."/>
            <person name="Dattolo E."/>
            <person name="De Paoli E."/>
            <person name="Dittami S."/>
            <person name="Maumus F."/>
            <person name="Michel G."/>
            <person name="Kersting A."/>
            <person name="Lauritano C."/>
            <person name="Lohaus R."/>
            <person name="Toepel M."/>
            <person name="Tonon T."/>
            <person name="Vanneste K."/>
            <person name="Amirebrahimi M."/>
            <person name="Brakel J."/>
            <person name="Bostroem C."/>
            <person name="Chovatia M."/>
            <person name="Grimwood J."/>
            <person name="Jenkins J.W."/>
            <person name="Jueterbock A."/>
            <person name="Mraz A."/>
            <person name="Stam W.T."/>
            <person name="Tice H."/>
            <person name="Bornberg-Bauer E."/>
            <person name="Green P.J."/>
            <person name="Pearson G.A."/>
            <person name="Procaccini G."/>
            <person name="Duarte C.M."/>
            <person name="Schmutz J."/>
            <person name="Reusch T.B.H."/>
            <person name="Van de Peer Y."/>
        </authorList>
    </citation>
    <scope>NUCLEOTIDE SEQUENCE [LARGE SCALE GENOMIC DNA]</scope>
    <source>
        <strain evidence="3">cv. Finnish</strain>
    </source>
</reference>
<dbReference type="OrthoDB" id="733648at2759"/>
<evidence type="ECO:0000313" key="3">
    <source>
        <dbReference type="Proteomes" id="UP000036987"/>
    </source>
</evidence>
<dbReference type="STRING" id="29655.A0A0K9Q2H6"/>
<organism evidence="2 3">
    <name type="scientific">Zostera marina</name>
    <name type="common">Eelgrass</name>
    <dbReference type="NCBI Taxonomy" id="29655"/>
    <lineage>
        <taxon>Eukaryota</taxon>
        <taxon>Viridiplantae</taxon>
        <taxon>Streptophyta</taxon>
        <taxon>Embryophyta</taxon>
        <taxon>Tracheophyta</taxon>
        <taxon>Spermatophyta</taxon>
        <taxon>Magnoliopsida</taxon>
        <taxon>Liliopsida</taxon>
        <taxon>Zosteraceae</taxon>
        <taxon>Zostera</taxon>
    </lineage>
</organism>
<dbReference type="OMA" id="YFQGPYE"/>
<dbReference type="InterPro" id="IPR011051">
    <property type="entry name" value="RmlC_Cupin_sf"/>
</dbReference>
<dbReference type="InterPro" id="IPR008579">
    <property type="entry name" value="UGlyAH_Cupin_dom"/>
</dbReference>
<dbReference type="PANTHER" id="PTHR33271:SF7">
    <property type="entry name" value="PLASTID TRANSCRIPTIONALLY ACTIVE 18"/>
    <property type="match status" value="1"/>
</dbReference>
<dbReference type="AlphaFoldDB" id="A0A0K9Q2H6"/>
<evidence type="ECO:0000313" key="2">
    <source>
        <dbReference type="EMBL" id="KMZ74692.1"/>
    </source>
</evidence>
<evidence type="ECO:0000259" key="1">
    <source>
        <dbReference type="Pfam" id="PF05899"/>
    </source>
</evidence>
<sequence>MMATAIIGVAFSTSTFHSFPKIHHLRRRHGPISAVQYERPPLEEIYNIRVEHQVSKKRLEELGVEKWSNWRTGKCRLPWDWNVDQQVYVVKGEVRVVPEGMVKRDDDYYYMRFVEGDLIRYPKWFEADLFFNGPYEEKYRFRAYGDDD</sequence>
<feature type="domain" description="(S)-ureidoglycine aminohydrolase cupin" evidence="1">
    <location>
        <begin position="59"/>
        <end position="136"/>
    </location>
</feature>
<dbReference type="EMBL" id="LFYR01000252">
    <property type="protein sequence ID" value="KMZ74692.1"/>
    <property type="molecule type" value="Genomic_DNA"/>
</dbReference>
<keyword evidence="3" id="KW-1185">Reference proteome</keyword>